<dbReference type="EnsemblMetazoa" id="PPA03828.1">
    <property type="protein sequence ID" value="PPA03828.1"/>
    <property type="gene ID" value="WBGene00093382"/>
</dbReference>
<gene>
    <name evidence="1" type="primary">WBGene00093382</name>
</gene>
<sequence length="106" mass="11937">FQFVSRLLSLHTMSSPKHDPFRIVRSITQAGNLYFLFECSTKSEEVIGPAHEHEHRVAAIREWVNRTVENEGPTAFDNAAKAFIKKVLRTTPEKVTKASGRGNNAN</sequence>
<evidence type="ECO:0000313" key="2">
    <source>
        <dbReference type="Proteomes" id="UP000005239"/>
    </source>
</evidence>
<dbReference type="Proteomes" id="UP000005239">
    <property type="component" value="Unassembled WGS sequence"/>
</dbReference>
<evidence type="ECO:0000313" key="1">
    <source>
        <dbReference type="EnsemblMetazoa" id="PPA03828.1"/>
    </source>
</evidence>
<organism evidence="1 2">
    <name type="scientific">Pristionchus pacificus</name>
    <name type="common">Parasitic nematode worm</name>
    <dbReference type="NCBI Taxonomy" id="54126"/>
    <lineage>
        <taxon>Eukaryota</taxon>
        <taxon>Metazoa</taxon>
        <taxon>Ecdysozoa</taxon>
        <taxon>Nematoda</taxon>
        <taxon>Chromadorea</taxon>
        <taxon>Rhabditida</taxon>
        <taxon>Rhabditina</taxon>
        <taxon>Diplogasteromorpha</taxon>
        <taxon>Diplogasteroidea</taxon>
        <taxon>Neodiplogasteridae</taxon>
        <taxon>Pristionchus</taxon>
    </lineage>
</organism>
<reference evidence="1" key="2">
    <citation type="submission" date="2022-06" db="UniProtKB">
        <authorList>
            <consortium name="EnsemblMetazoa"/>
        </authorList>
    </citation>
    <scope>IDENTIFICATION</scope>
    <source>
        <strain evidence="1">PS312</strain>
    </source>
</reference>
<accession>A0A8R1U3X2</accession>
<accession>A0A2A6B3I0</accession>
<proteinExistence type="predicted"/>
<dbReference type="AlphaFoldDB" id="A0A2A6B3I0"/>
<reference evidence="2" key="1">
    <citation type="journal article" date="2008" name="Nat. Genet.">
        <title>The Pristionchus pacificus genome provides a unique perspective on nematode lifestyle and parasitism.</title>
        <authorList>
            <person name="Dieterich C."/>
            <person name="Clifton S.W."/>
            <person name="Schuster L.N."/>
            <person name="Chinwalla A."/>
            <person name="Delehaunty K."/>
            <person name="Dinkelacker I."/>
            <person name="Fulton L."/>
            <person name="Fulton R."/>
            <person name="Godfrey J."/>
            <person name="Minx P."/>
            <person name="Mitreva M."/>
            <person name="Roeseler W."/>
            <person name="Tian H."/>
            <person name="Witte H."/>
            <person name="Yang S.P."/>
            <person name="Wilson R.K."/>
            <person name="Sommer R.J."/>
        </authorList>
    </citation>
    <scope>NUCLEOTIDE SEQUENCE [LARGE SCALE GENOMIC DNA]</scope>
    <source>
        <strain evidence="2">PS312</strain>
    </source>
</reference>
<protein>
    <submittedName>
        <fullName evidence="1">Uncharacterized protein</fullName>
    </submittedName>
</protein>
<name>A0A2A6B3I0_PRIPA</name>
<keyword evidence="2" id="KW-1185">Reference proteome</keyword>